<dbReference type="InterPro" id="IPR039426">
    <property type="entry name" value="TonB-dep_rcpt-like"/>
</dbReference>
<dbReference type="NCBIfam" id="TIGR01783">
    <property type="entry name" value="TonB-siderophor"/>
    <property type="match status" value="1"/>
</dbReference>
<dbReference type="GO" id="GO:0038023">
    <property type="term" value="F:signaling receptor activity"/>
    <property type="evidence" value="ECO:0007669"/>
    <property type="project" value="InterPro"/>
</dbReference>
<evidence type="ECO:0000256" key="7">
    <source>
        <dbReference type="ARBA" id="ARBA00022729"/>
    </source>
</evidence>
<dbReference type="Proteomes" id="UP000032305">
    <property type="component" value="Unassembled WGS sequence"/>
</dbReference>
<evidence type="ECO:0000259" key="18">
    <source>
        <dbReference type="Pfam" id="PF07715"/>
    </source>
</evidence>
<evidence type="ECO:0000256" key="1">
    <source>
        <dbReference type="ARBA" id="ARBA00004571"/>
    </source>
</evidence>
<dbReference type="GO" id="GO:0009279">
    <property type="term" value="C:cell outer membrane"/>
    <property type="evidence" value="ECO:0007669"/>
    <property type="project" value="UniProtKB-SubCell"/>
</dbReference>
<dbReference type="Gene3D" id="2.170.130.10">
    <property type="entry name" value="TonB-dependent receptor, plug domain"/>
    <property type="match status" value="1"/>
</dbReference>
<evidence type="ECO:0000256" key="10">
    <source>
        <dbReference type="ARBA" id="ARBA00023077"/>
    </source>
</evidence>
<dbReference type="PANTHER" id="PTHR32552:SF68">
    <property type="entry name" value="FERRICHROME OUTER MEMBRANE TRANSPORTER_PHAGE RECEPTOR"/>
    <property type="match status" value="1"/>
</dbReference>
<accession>A0A0A1WBJ1</accession>
<keyword evidence="8" id="KW-0408">Iron</keyword>
<evidence type="ECO:0000256" key="2">
    <source>
        <dbReference type="ARBA" id="ARBA00009810"/>
    </source>
</evidence>
<keyword evidence="20" id="KW-1185">Reference proteome</keyword>
<dbReference type="FunFam" id="2.170.130.10:FF:000001">
    <property type="entry name" value="Catecholate siderophore TonB-dependent receptor"/>
    <property type="match status" value="1"/>
</dbReference>
<dbReference type="RefSeq" id="WP_052811579.1">
    <property type="nucleotide sequence ID" value="NZ_BBPI01000079.1"/>
</dbReference>
<dbReference type="Pfam" id="PF00593">
    <property type="entry name" value="TonB_dep_Rec_b-barrel"/>
    <property type="match status" value="1"/>
</dbReference>
<evidence type="ECO:0000256" key="13">
    <source>
        <dbReference type="ARBA" id="ARBA00023237"/>
    </source>
</evidence>
<reference evidence="19 20" key="1">
    <citation type="submission" date="2014-11" db="EMBL/GenBank/DDBJ databases">
        <title>Whole genome shotgun sequence of Sphingomonas parapaucimobilis NBRC 15100.</title>
        <authorList>
            <person name="Katano-Makiyama Y."/>
            <person name="Hosoyama A."/>
            <person name="Hashimoto M."/>
            <person name="Hosoyama Y."/>
            <person name="Noguchi M."/>
            <person name="Numata M."/>
            <person name="Tsuchikane K."/>
            <person name="Hirakata S."/>
            <person name="Uohara A."/>
            <person name="Shimodaira J."/>
            <person name="Ohji S."/>
            <person name="Ichikawa N."/>
            <person name="Kimura A."/>
            <person name="Yamazoe A."/>
            <person name="Fujita N."/>
        </authorList>
    </citation>
    <scope>NUCLEOTIDE SEQUENCE [LARGE SCALE GENOMIC DNA]</scope>
    <source>
        <strain evidence="19 20">NBRC 15100</strain>
    </source>
</reference>
<evidence type="ECO:0000256" key="6">
    <source>
        <dbReference type="ARBA" id="ARBA00022692"/>
    </source>
</evidence>
<dbReference type="Pfam" id="PF07715">
    <property type="entry name" value="Plug"/>
    <property type="match status" value="1"/>
</dbReference>
<dbReference type="GO" id="GO:0015344">
    <property type="term" value="F:siderophore uptake transmembrane transporter activity"/>
    <property type="evidence" value="ECO:0007669"/>
    <property type="project" value="TreeGrafter"/>
</dbReference>
<dbReference type="AlphaFoldDB" id="A0A0A1WBJ1"/>
<evidence type="ECO:0000256" key="16">
    <source>
        <dbReference type="SAM" id="SignalP"/>
    </source>
</evidence>
<feature type="chain" id="PRO_5001993650" evidence="16">
    <location>
        <begin position="22"/>
        <end position="692"/>
    </location>
</feature>
<keyword evidence="5" id="KW-0410">Iron transport</keyword>
<feature type="domain" description="TonB-dependent receptor plug" evidence="18">
    <location>
        <begin position="57"/>
        <end position="158"/>
    </location>
</feature>
<evidence type="ECO:0000256" key="3">
    <source>
        <dbReference type="ARBA" id="ARBA00022448"/>
    </source>
</evidence>
<organism evidence="19 20">
    <name type="scientific">Sphingomonas parapaucimobilis NBRC 15100</name>
    <dbReference type="NCBI Taxonomy" id="1219049"/>
    <lineage>
        <taxon>Bacteria</taxon>
        <taxon>Pseudomonadati</taxon>
        <taxon>Pseudomonadota</taxon>
        <taxon>Alphaproteobacteria</taxon>
        <taxon>Sphingomonadales</taxon>
        <taxon>Sphingomonadaceae</taxon>
        <taxon>Sphingomonas</taxon>
    </lineage>
</organism>
<keyword evidence="4 14" id="KW-1134">Transmembrane beta strand</keyword>
<evidence type="ECO:0000256" key="5">
    <source>
        <dbReference type="ARBA" id="ARBA00022496"/>
    </source>
</evidence>
<dbReference type="OrthoDB" id="9760333at2"/>
<evidence type="ECO:0000256" key="12">
    <source>
        <dbReference type="ARBA" id="ARBA00023170"/>
    </source>
</evidence>
<comment type="similarity">
    <text evidence="2 14 15">Belongs to the TonB-dependent receptor family.</text>
</comment>
<keyword evidence="7 16" id="KW-0732">Signal</keyword>
<dbReference type="InterPro" id="IPR000531">
    <property type="entry name" value="Beta-barrel_TonB"/>
</dbReference>
<dbReference type="GO" id="GO:0015891">
    <property type="term" value="P:siderophore transport"/>
    <property type="evidence" value="ECO:0007669"/>
    <property type="project" value="InterPro"/>
</dbReference>
<comment type="subcellular location">
    <subcellularLocation>
        <location evidence="1 14">Cell outer membrane</location>
        <topology evidence="1 14">Multi-pass membrane protein</topology>
    </subcellularLocation>
</comment>
<comment type="caution">
    <text evidence="19">The sequence shown here is derived from an EMBL/GenBank/DDBJ whole genome shotgun (WGS) entry which is preliminary data.</text>
</comment>
<dbReference type="PANTHER" id="PTHR32552">
    <property type="entry name" value="FERRICHROME IRON RECEPTOR-RELATED"/>
    <property type="match status" value="1"/>
</dbReference>
<evidence type="ECO:0000256" key="9">
    <source>
        <dbReference type="ARBA" id="ARBA00023065"/>
    </source>
</evidence>
<dbReference type="InterPro" id="IPR036942">
    <property type="entry name" value="Beta-barrel_TonB_sf"/>
</dbReference>
<evidence type="ECO:0000259" key="17">
    <source>
        <dbReference type="Pfam" id="PF00593"/>
    </source>
</evidence>
<feature type="domain" description="TonB-dependent receptor-like beta-barrel" evidence="17">
    <location>
        <begin position="233"/>
        <end position="661"/>
    </location>
</feature>
<dbReference type="Gene3D" id="2.40.170.20">
    <property type="entry name" value="TonB-dependent receptor, beta-barrel domain"/>
    <property type="match status" value="1"/>
</dbReference>
<proteinExistence type="inferred from homology"/>
<name>A0A0A1WBJ1_9SPHN</name>
<dbReference type="eggNOG" id="COG4773">
    <property type="taxonomic scope" value="Bacteria"/>
</dbReference>
<evidence type="ECO:0000313" key="20">
    <source>
        <dbReference type="Proteomes" id="UP000032305"/>
    </source>
</evidence>
<evidence type="ECO:0000313" key="19">
    <source>
        <dbReference type="EMBL" id="GAM02371.1"/>
    </source>
</evidence>
<dbReference type="PROSITE" id="PS52016">
    <property type="entry name" value="TONB_DEPENDENT_REC_3"/>
    <property type="match status" value="1"/>
</dbReference>
<evidence type="ECO:0000256" key="8">
    <source>
        <dbReference type="ARBA" id="ARBA00023004"/>
    </source>
</evidence>
<keyword evidence="9" id="KW-0406">Ion transport</keyword>
<dbReference type="InterPro" id="IPR010105">
    <property type="entry name" value="TonB_sidphr_rcpt"/>
</dbReference>
<dbReference type="InterPro" id="IPR012910">
    <property type="entry name" value="Plug_dom"/>
</dbReference>
<dbReference type="EMBL" id="BBPI01000079">
    <property type="protein sequence ID" value="GAM02371.1"/>
    <property type="molecule type" value="Genomic_DNA"/>
</dbReference>
<evidence type="ECO:0000256" key="14">
    <source>
        <dbReference type="PROSITE-ProRule" id="PRU01360"/>
    </source>
</evidence>
<dbReference type="FunFam" id="2.40.170.20:FF:000005">
    <property type="entry name" value="TonB-dependent siderophore receptor"/>
    <property type="match status" value="1"/>
</dbReference>
<evidence type="ECO:0000256" key="15">
    <source>
        <dbReference type="RuleBase" id="RU003357"/>
    </source>
</evidence>
<protein>
    <submittedName>
        <fullName evidence="19">Putative TonB-dependent receptor</fullName>
    </submittedName>
</protein>
<feature type="signal peptide" evidence="16">
    <location>
        <begin position="1"/>
        <end position="21"/>
    </location>
</feature>
<evidence type="ECO:0000256" key="11">
    <source>
        <dbReference type="ARBA" id="ARBA00023136"/>
    </source>
</evidence>
<keyword evidence="12 19" id="KW-0675">Receptor</keyword>
<keyword evidence="10 15" id="KW-0798">TonB box</keyword>
<gene>
    <name evidence="19" type="ORF">SP5_079_00330</name>
</gene>
<dbReference type="InterPro" id="IPR037066">
    <property type="entry name" value="Plug_dom_sf"/>
</dbReference>
<evidence type="ECO:0000256" key="4">
    <source>
        <dbReference type="ARBA" id="ARBA00022452"/>
    </source>
</evidence>
<dbReference type="CDD" id="cd01347">
    <property type="entry name" value="ligand_gated_channel"/>
    <property type="match status" value="1"/>
</dbReference>
<sequence>MIRWLSGMASPCLLISSPVAAEAGDPEQGQREIVITGERLAEVDDETDTATRTATPMKDIPQSIQIVPRSVIEDQNSIRLSDVLSNVSSVQPASMAGNRGEIFQIRGFATPRYAIDGVLLNRVSDRSEVFLDLANVQSVEVLKGPASVMYGQGDPGGVINISTRQPSHSPTAEIELQGGSFGFARASATASGAVTDRVAVRLTGAAQRLDGFRGGETVDSTRQFAAASARWTPGAATVVRLDLDHASQRGPFERGLVVGADNRITLPRDRFLAEPWSRTAAHRSRASLDIGHEAADWLTLRLNARHVDATVDDDDAIDNRALGRDGRTLTRRATRRVERLKSADMRGEALARFSTGMIDHRVLAGVNYSRATLDFVADRANIAGIDILAPAYTAPVPRLSPNASFLRRSTLYGVYLQDQVTVTSWLKLLGSVRHDEVRDRQTDRFSNMRVDRDSGATTFRTGIVVQPIAALSFFGGFGQSFQPQTGRRADRGYLDPERGRQWEAGVKADPADGRLMATASVFDIRKRNVATADPDNPGFSLQTGEQHVRGAELDITGHPTRRWQVIVSGSHLDATISRDETFAIGNRLTNVPRWSGRLWSSYILGGPVEGLTVAAGLTRVGRRSGDLNNSFFVDGYTIYDATISYLIPNSGVEFSVTGRNLTDRYFIESAVQRLENYPGAPRTIMGSLRARF</sequence>
<keyword evidence="3 14" id="KW-0813">Transport</keyword>
<keyword evidence="13 14" id="KW-0998">Cell outer membrane</keyword>
<keyword evidence="6 14" id="KW-0812">Transmembrane</keyword>
<dbReference type="SUPFAM" id="SSF56935">
    <property type="entry name" value="Porins"/>
    <property type="match status" value="1"/>
</dbReference>
<keyword evidence="11 14" id="KW-0472">Membrane</keyword>